<feature type="domain" description="DH" evidence="3">
    <location>
        <begin position="24"/>
        <end position="207"/>
    </location>
</feature>
<dbReference type="PROSITE" id="PS50010">
    <property type="entry name" value="DH_2"/>
    <property type="match status" value="1"/>
</dbReference>
<sequence>RQTAFWHESLAKCDIDKMNKKQLDRQEAIFELFKSEVDLIEDLQMICNTYRESMRKLNLLNEDELTIIFGEIDSLLPIHRELAAKLVEQRLSDGRTEFVGDILLTWIPKLIIYVLYCTNLIHSKDLLDCKTKENESLRDFLNRCLNSPFSRKLDLWTFLDIPRSRLVKYPLMFKTIHKYTDTDHDDYNLLLESIDLVEEVIKDVDYNTGLARCKYIVDKLEYEDLKQVTELISESSFILCDGILKNRRGIKLHVFLFDKVMVLTRPVTAKNNVIKYRVYRKPVAMNKLFL</sequence>
<evidence type="ECO:0000313" key="5">
    <source>
        <dbReference type="EnsemblMetazoa" id="HelroP150157"/>
    </source>
</evidence>
<dbReference type="PANTHER" id="PTHR46006:SF8">
    <property type="entry name" value="DH DOMAIN-CONTAINING PROTEIN"/>
    <property type="match status" value="1"/>
</dbReference>
<dbReference type="OMA" id="TAFWHES"/>
<dbReference type="eggNOG" id="KOG4305">
    <property type="taxonomic scope" value="Eukaryota"/>
</dbReference>
<evidence type="ECO:0000313" key="4">
    <source>
        <dbReference type="EMBL" id="ESO04997.1"/>
    </source>
</evidence>
<dbReference type="InterPro" id="IPR000219">
    <property type="entry name" value="DH_dom"/>
</dbReference>
<protein>
    <recommendedName>
        <fullName evidence="3">DH domain-containing protein</fullName>
    </recommendedName>
</protein>
<dbReference type="SMART" id="SM00325">
    <property type="entry name" value="RhoGEF"/>
    <property type="match status" value="1"/>
</dbReference>
<dbReference type="InterPro" id="IPR011993">
    <property type="entry name" value="PH-like_dom_sf"/>
</dbReference>
<evidence type="ECO:0000256" key="2">
    <source>
        <dbReference type="ARBA" id="ARBA00022490"/>
    </source>
</evidence>
<dbReference type="Gene3D" id="1.20.900.10">
    <property type="entry name" value="Dbl homology (DH) domain"/>
    <property type="match status" value="1"/>
</dbReference>
<dbReference type="Pfam" id="PF00621">
    <property type="entry name" value="RhoGEF"/>
    <property type="match status" value="1"/>
</dbReference>
<organism evidence="5 6">
    <name type="scientific">Helobdella robusta</name>
    <name type="common">Californian leech</name>
    <dbReference type="NCBI Taxonomy" id="6412"/>
    <lineage>
        <taxon>Eukaryota</taxon>
        <taxon>Metazoa</taxon>
        <taxon>Spiralia</taxon>
        <taxon>Lophotrochozoa</taxon>
        <taxon>Annelida</taxon>
        <taxon>Clitellata</taxon>
        <taxon>Hirudinea</taxon>
        <taxon>Rhynchobdellida</taxon>
        <taxon>Glossiphoniidae</taxon>
        <taxon>Helobdella</taxon>
    </lineage>
</organism>
<dbReference type="EMBL" id="KB096411">
    <property type="protein sequence ID" value="ESO04997.1"/>
    <property type="molecule type" value="Genomic_DNA"/>
</dbReference>
<reference evidence="5" key="3">
    <citation type="submission" date="2015-06" db="UniProtKB">
        <authorList>
            <consortium name="EnsemblMetazoa"/>
        </authorList>
    </citation>
    <scope>IDENTIFICATION</scope>
</reference>
<dbReference type="OrthoDB" id="1716625at2759"/>
<evidence type="ECO:0000313" key="6">
    <source>
        <dbReference type="Proteomes" id="UP000015101"/>
    </source>
</evidence>
<dbReference type="PANTHER" id="PTHR46006">
    <property type="entry name" value="RHO GUANINE NUCLEOTIDE EXCHANGE FACTOR AT 64C, ISOFORM A"/>
    <property type="match status" value="1"/>
</dbReference>
<comment type="subcellular location">
    <subcellularLocation>
        <location evidence="1">Cytoplasm</location>
    </subcellularLocation>
</comment>
<keyword evidence="6" id="KW-1185">Reference proteome</keyword>
<proteinExistence type="predicted"/>
<name>T1EKE5_HELRO</name>
<evidence type="ECO:0000256" key="1">
    <source>
        <dbReference type="ARBA" id="ARBA00004496"/>
    </source>
</evidence>
<accession>T1EKE5</accession>
<keyword evidence="2" id="KW-0963">Cytoplasm</keyword>
<dbReference type="GeneID" id="20197045"/>
<dbReference type="GO" id="GO:0005737">
    <property type="term" value="C:cytoplasm"/>
    <property type="evidence" value="ECO:0007669"/>
    <property type="project" value="UniProtKB-SubCell"/>
</dbReference>
<dbReference type="CDD" id="cd00160">
    <property type="entry name" value="RhoGEF"/>
    <property type="match status" value="1"/>
</dbReference>
<dbReference type="KEGG" id="hro:HELRODRAFT_150157"/>
<reference evidence="4 6" key="2">
    <citation type="journal article" date="2013" name="Nature">
        <title>Insights into bilaterian evolution from three spiralian genomes.</title>
        <authorList>
            <person name="Simakov O."/>
            <person name="Marletaz F."/>
            <person name="Cho S.J."/>
            <person name="Edsinger-Gonzales E."/>
            <person name="Havlak P."/>
            <person name="Hellsten U."/>
            <person name="Kuo D.H."/>
            <person name="Larsson T."/>
            <person name="Lv J."/>
            <person name="Arendt D."/>
            <person name="Savage R."/>
            <person name="Osoegawa K."/>
            <person name="de Jong P."/>
            <person name="Grimwood J."/>
            <person name="Chapman J.A."/>
            <person name="Shapiro H."/>
            <person name="Aerts A."/>
            <person name="Otillar R.P."/>
            <person name="Terry A.Y."/>
            <person name="Boore J.L."/>
            <person name="Grigoriev I.V."/>
            <person name="Lindberg D.R."/>
            <person name="Seaver E.C."/>
            <person name="Weisblat D.A."/>
            <person name="Putnam N.H."/>
            <person name="Rokhsar D.S."/>
        </authorList>
    </citation>
    <scope>NUCLEOTIDE SEQUENCE</scope>
</reference>
<dbReference type="EnsemblMetazoa" id="HelroT150157">
    <property type="protein sequence ID" value="HelroP150157"/>
    <property type="gene ID" value="HelroG150157"/>
</dbReference>
<dbReference type="Gene3D" id="2.30.29.30">
    <property type="entry name" value="Pleckstrin-homology domain (PH domain)/Phosphotyrosine-binding domain (PTB)"/>
    <property type="match status" value="1"/>
</dbReference>
<dbReference type="GO" id="GO:0005085">
    <property type="term" value="F:guanyl-nucleotide exchange factor activity"/>
    <property type="evidence" value="ECO:0007669"/>
    <property type="project" value="InterPro"/>
</dbReference>
<dbReference type="RefSeq" id="XP_009016930.1">
    <property type="nucleotide sequence ID" value="XM_009018682.1"/>
</dbReference>
<dbReference type="STRING" id="6412.T1EKE5"/>
<dbReference type="InterPro" id="IPR035899">
    <property type="entry name" value="DBL_dom_sf"/>
</dbReference>
<dbReference type="Proteomes" id="UP000015101">
    <property type="component" value="Unassembled WGS sequence"/>
</dbReference>
<dbReference type="CTD" id="20197045"/>
<reference evidence="6" key="1">
    <citation type="submission" date="2012-12" db="EMBL/GenBank/DDBJ databases">
        <authorList>
            <person name="Hellsten U."/>
            <person name="Grimwood J."/>
            <person name="Chapman J.A."/>
            <person name="Shapiro H."/>
            <person name="Aerts A."/>
            <person name="Otillar R.P."/>
            <person name="Terry A.Y."/>
            <person name="Boore J.L."/>
            <person name="Simakov O."/>
            <person name="Marletaz F."/>
            <person name="Cho S.-J."/>
            <person name="Edsinger-Gonzales E."/>
            <person name="Havlak P."/>
            <person name="Kuo D.-H."/>
            <person name="Larsson T."/>
            <person name="Lv J."/>
            <person name="Arendt D."/>
            <person name="Savage R."/>
            <person name="Osoegawa K."/>
            <person name="de Jong P."/>
            <person name="Lindberg D.R."/>
            <person name="Seaver E.C."/>
            <person name="Weisblat D.A."/>
            <person name="Putnam N.H."/>
            <person name="Grigoriev I.V."/>
            <person name="Rokhsar D.S."/>
        </authorList>
    </citation>
    <scope>NUCLEOTIDE SEQUENCE</scope>
</reference>
<dbReference type="HOGENOM" id="CLU_027428_1_0_1"/>
<dbReference type="InParanoid" id="T1EKE5"/>
<dbReference type="EMBL" id="AMQM01004016">
    <property type="status" value="NOT_ANNOTATED_CDS"/>
    <property type="molecule type" value="Genomic_DNA"/>
</dbReference>
<dbReference type="AlphaFoldDB" id="T1EKE5"/>
<evidence type="ECO:0000259" key="3">
    <source>
        <dbReference type="PROSITE" id="PS50010"/>
    </source>
</evidence>
<gene>
    <name evidence="5" type="primary">20197045</name>
    <name evidence="4" type="ORF">HELRODRAFT_150157</name>
</gene>
<dbReference type="SUPFAM" id="SSF48065">
    <property type="entry name" value="DBL homology domain (DH-domain)"/>
    <property type="match status" value="1"/>
</dbReference>
<dbReference type="GO" id="GO:0035025">
    <property type="term" value="P:positive regulation of Rho protein signal transduction"/>
    <property type="evidence" value="ECO:0000318"/>
    <property type="project" value="GO_Central"/>
</dbReference>
<dbReference type="InterPro" id="IPR051480">
    <property type="entry name" value="Endocytic_GEF_Adapter"/>
</dbReference>